<accession>A0A6C2CS59</accession>
<keyword evidence="2" id="KW-1185">Reference proteome</keyword>
<proteinExistence type="predicted"/>
<dbReference type="EMBL" id="SDKK01000011">
    <property type="protein sequence ID" value="TYC56272.1"/>
    <property type="molecule type" value="Genomic_DNA"/>
</dbReference>
<reference evidence="1 2" key="1">
    <citation type="submission" date="2019-01" db="EMBL/GenBank/DDBJ databases">
        <title>Zoogloea oleivorans genome sequencing and assembly.</title>
        <authorList>
            <person name="Tancsics A."/>
            <person name="Farkas M."/>
            <person name="Kriszt B."/>
            <person name="Maroti G."/>
            <person name="Horvath B."/>
        </authorList>
    </citation>
    <scope>NUCLEOTIDE SEQUENCE [LARGE SCALE GENOMIC DNA]</scope>
    <source>
        <strain evidence="1 2">Buc</strain>
    </source>
</reference>
<name>A0A6C2CS59_9RHOO</name>
<dbReference type="AlphaFoldDB" id="A0A6C2CS59"/>
<sequence>MPHTHVATKAAACHDALEVFQEEHQHAPDAHEKARLLSDTVKEWEQEELAATHPSATAA</sequence>
<gene>
    <name evidence="1" type="ORF">ETQ85_13320</name>
</gene>
<dbReference type="Proteomes" id="UP000389128">
    <property type="component" value="Unassembled WGS sequence"/>
</dbReference>
<evidence type="ECO:0000313" key="1">
    <source>
        <dbReference type="EMBL" id="TYC56272.1"/>
    </source>
</evidence>
<comment type="caution">
    <text evidence="1">The sequence shown here is derived from an EMBL/GenBank/DDBJ whole genome shotgun (WGS) entry which is preliminary data.</text>
</comment>
<evidence type="ECO:0000313" key="2">
    <source>
        <dbReference type="Proteomes" id="UP000389128"/>
    </source>
</evidence>
<protein>
    <submittedName>
        <fullName evidence="1">Uncharacterized protein</fullName>
    </submittedName>
</protein>
<dbReference type="OrthoDB" id="9181765at2"/>
<organism evidence="1 2">
    <name type="scientific">Zoogloea oleivorans</name>
    <dbReference type="NCBI Taxonomy" id="1552750"/>
    <lineage>
        <taxon>Bacteria</taxon>
        <taxon>Pseudomonadati</taxon>
        <taxon>Pseudomonadota</taxon>
        <taxon>Betaproteobacteria</taxon>
        <taxon>Rhodocyclales</taxon>
        <taxon>Zoogloeaceae</taxon>
        <taxon>Zoogloea</taxon>
    </lineage>
</organism>
<dbReference type="RefSeq" id="WP_148579566.1">
    <property type="nucleotide sequence ID" value="NZ_SDKK01000011.1"/>
</dbReference>